<dbReference type="PRINTS" id="PR01011">
    <property type="entry name" value="GLUTPROXDASE"/>
</dbReference>
<gene>
    <name evidence="6" type="primary">gpo</name>
    <name evidence="6" type="ORF">GCM10011450_04790</name>
</gene>
<dbReference type="RefSeq" id="WP_189383844.1">
    <property type="nucleotide sequence ID" value="NZ_BAABFY010000057.1"/>
</dbReference>
<comment type="similarity">
    <text evidence="1 5">Belongs to the glutathione peroxidase family.</text>
</comment>
<dbReference type="PANTHER" id="PTHR11592">
    <property type="entry name" value="GLUTATHIONE PEROXIDASE"/>
    <property type="match status" value="1"/>
</dbReference>
<dbReference type="FunFam" id="3.40.30.10:FF:000010">
    <property type="entry name" value="Glutathione peroxidase"/>
    <property type="match status" value="1"/>
</dbReference>
<dbReference type="PANTHER" id="PTHR11592:SF78">
    <property type="entry name" value="GLUTATHIONE PEROXIDASE"/>
    <property type="match status" value="1"/>
</dbReference>
<evidence type="ECO:0000313" key="7">
    <source>
        <dbReference type="Proteomes" id="UP000608345"/>
    </source>
</evidence>
<evidence type="ECO:0000256" key="4">
    <source>
        <dbReference type="PIRSR" id="PIRSR000303-1"/>
    </source>
</evidence>
<evidence type="ECO:0000256" key="5">
    <source>
        <dbReference type="RuleBase" id="RU000499"/>
    </source>
</evidence>
<dbReference type="Gene3D" id="3.40.30.10">
    <property type="entry name" value="Glutaredoxin"/>
    <property type="match status" value="1"/>
</dbReference>
<protein>
    <recommendedName>
        <fullName evidence="5">Glutathione peroxidase</fullName>
    </recommendedName>
</protein>
<dbReference type="PROSITE" id="PS51355">
    <property type="entry name" value="GLUTATHIONE_PEROXID_3"/>
    <property type="match status" value="1"/>
</dbReference>
<evidence type="ECO:0000313" key="6">
    <source>
        <dbReference type="EMBL" id="GGW77986.1"/>
    </source>
</evidence>
<dbReference type="PIRSF" id="PIRSF000303">
    <property type="entry name" value="Glutathion_perox"/>
    <property type="match status" value="1"/>
</dbReference>
<dbReference type="InterPro" id="IPR029760">
    <property type="entry name" value="GPX_CS"/>
</dbReference>
<reference evidence="6" key="2">
    <citation type="submission" date="2020-09" db="EMBL/GenBank/DDBJ databases">
        <authorList>
            <person name="Sun Q."/>
            <person name="Kim S."/>
        </authorList>
    </citation>
    <scope>NUCLEOTIDE SEQUENCE</scope>
    <source>
        <strain evidence="6">KCTC 23732</strain>
    </source>
</reference>
<reference evidence="6" key="1">
    <citation type="journal article" date="2014" name="Int. J. Syst. Evol. Microbiol.">
        <title>Complete genome sequence of Corynebacterium casei LMG S-19264T (=DSM 44701T), isolated from a smear-ripened cheese.</title>
        <authorList>
            <consortium name="US DOE Joint Genome Institute (JGI-PGF)"/>
            <person name="Walter F."/>
            <person name="Albersmeier A."/>
            <person name="Kalinowski J."/>
            <person name="Ruckert C."/>
        </authorList>
    </citation>
    <scope>NUCLEOTIDE SEQUENCE</scope>
    <source>
        <strain evidence="6">KCTC 23732</strain>
    </source>
</reference>
<dbReference type="Proteomes" id="UP000608345">
    <property type="component" value="Unassembled WGS sequence"/>
</dbReference>
<dbReference type="PROSITE" id="PS00763">
    <property type="entry name" value="GLUTATHIONE_PEROXID_2"/>
    <property type="match status" value="1"/>
</dbReference>
<dbReference type="Pfam" id="PF00255">
    <property type="entry name" value="GSHPx"/>
    <property type="match status" value="1"/>
</dbReference>
<dbReference type="GO" id="GO:0004601">
    <property type="term" value="F:peroxidase activity"/>
    <property type="evidence" value="ECO:0007669"/>
    <property type="project" value="UniProtKB-KW"/>
</dbReference>
<evidence type="ECO:0000256" key="3">
    <source>
        <dbReference type="ARBA" id="ARBA00023002"/>
    </source>
</evidence>
<keyword evidence="3 5" id="KW-0560">Oxidoreductase</keyword>
<organism evidence="6 7">
    <name type="scientific">Advenella faeciporci</name>
    <dbReference type="NCBI Taxonomy" id="797535"/>
    <lineage>
        <taxon>Bacteria</taxon>
        <taxon>Pseudomonadati</taxon>
        <taxon>Pseudomonadota</taxon>
        <taxon>Betaproteobacteria</taxon>
        <taxon>Burkholderiales</taxon>
        <taxon>Alcaligenaceae</taxon>
    </lineage>
</organism>
<dbReference type="InterPro" id="IPR029759">
    <property type="entry name" value="GPX_AS"/>
</dbReference>
<name>A0A918JGF8_9BURK</name>
<comment type="caution">
    <text evidence="6">The sequence shown here is derived from an EMBL/GenBank/DDBJ whole genome shotgun (WGS) entry which is preliminary data.</text>
</comment>
<sequence length="160" mass="18056">MKTLFSFSADKADGSILDFSCLKDKVVLIVNVASNCGFTPQYNGLEKLYRTYKSQGFEIIAFPCNQFGQQEPGTNEEIVSFCQLNHGVSFSIMSKIDVNGSQEHELYTWLKQEKPGILGSQNIKWNFTKFLINRQGEVIGRYAPVTKPEQLETDIKEALS</sequence>
<dbReference type="EMBL" id="BMYS01000002">
    <property type="protein sequence ID" value="GGW77986.1"/>
    <property type="molecule type" value="Genomic_DNA"/>
</dbReference>
<dbReference type="InterPro" id="IPR036249">
    <property type="entry name" value="Thioredoxin-like_sf"/>
</dbReference>
<dbReference type="AlphaFoldDB" id="A0A918JGF8"/>
<feature type="active site" evidence="4">
    <location>
        <position position="36"/>
    </location>
</feature>
<proteinExistence type="inferred from homology"/>
<accession>A0A918JGF8</accession>
<dbReference type="CDD" id="cd00340">
    <property type="entry name" value="GSH_Peroxidase"/>
    <property type="match status" value="1"/>
</dbReference>
<keyword evidence="7" id="KW-1185">Reference proteome</keyword>
<evidence type="ECO:0000256" key="2">
    <source>
        <dbReference type="ARBA" id="ARBA00022559"/>
    </source>
</evidence>
<dbReference type="PROSITE" id="PS00460">
    <property type="entry name" value="GLUTATHIONE_PEROXID_1"/>
    <property type="match status" value="1"/>
</dbReference>
<dbReference type="GO" id="GO:0034599">
    <property type="term" value="P:cellular response to oxidative stress"/>
    <property type="evidence" value="ECO:0007669"/>
    <property type="project" value="TreeGrafter"/>
</dbReference>
<keyword evidence="2 5" id="KW-0575">Peroxidase</keyword>
<dbReference type="InterPro" id="IPR000889">
    <property type="entry name" value="Glutathione_peroxidase"/>
</dbReference>
<dbReference type="SUPFAM" id="SSF52833">
    <property type="entry name" value="Thioredoxin-like"/>
    <property type="match status" value="1"/>
</dbReference>
<evidence type="ECO:0000256" key="1">
    <source>
        <dbReference type="ARBA" id="ARBA00006926"/>
    </source>
</evidence>